<dbReference type="Proteomes" id="UP000748332">
    <property type="component" value="Unassembled WGS sequence"/>
</dbReference>
<dbReference type="PANTHER" id="PTHR30411">
    <property type="entry name" value="CYTOPLASMIC PROTEIN"/>
    <property type="match status" value="1"/>
</dbReference>
<evidence type="ECO:0000313" key="2">
    <source>
        <dbReference type="EMBL" id="MCA9374979.1"/>
    </source>
</evidence>
<organism evidence="2 3">
    <name type="scientific">Candidatus Dojkabacteria bacterium</name>
    <dbReference type="NCBI Taxonomy" id="2099670"/>
    <lineage>
        <taxon>Bacteria</taxon>
        <taxon>Candidatus Dojkabacteria</taxon>
    </lineage>
</organism>
<protein>
    <submittedName>
        <fullName evidence="2">YbaK/EbsC family protein</fullName>
    </submittedName>
</protein>
<evidence type="ECO:0000259" key="1">
    <source>
        <dbReference type="Pfam" id="PF04073"/>
    </source>
</evidence>
<feature type="domain" description="YbaK/aminoacyl-tRNA synthetase-associated" evidence="1">
    <location>
        <begin position="25"/>
        <end position="141"/>
    </location>
</feature>
<dbReference type="PANTHER" id="PTHR30411:SF1">
    <property type="entry name" value="CYTOPLASMIC PROTEIN"/>
    <property type="match status" value="1"/>
</dbReference>
<dbReference type="CDD" id="cd04333">
    <property type="entry name" value="ProX_deacylase"/>
    <property type="match status" value="1"/>
</dbReference>
<dbReference type="SUPFAM" id="SSF55826">
    <property type="entry name" value="YbaK/ProRS associated domain"/>
    <property type="match status" value="1"/>
</dbReference>
<dbReference type="Pfam" id="PF04073">
    <property type="entry name" value="tRNA_edit"/>
    <property type="match status" value="1"/>
</dbReference>
<sequence>MAVTQFRDFLQKRSLDIKVIESDSSTHTAQQAADVHSVPVSNIVKSLLCTDGEVFYMILTPGDKRLDLEMWAKNLGLSDFRMANPDEVKKMTGYSIGGVPPFGHLNAIKIYIENGFNPEEKLVAAAGSSNAVFEISFTDLNEIVNLLNSEVDHEE</sequence>
<proteinExistence type="predicted"/>
<reference evidence="2" key="1">
    <citation type="submission" date="2020-04" db="EMBL/GenBank/DDBJ databases">
        <authorList>
            <person name="Zhang T."/>
        </authorList>
    </citation>
    <scope>NUCLEOTIDE SEQUENCE</scope>
    <source>
        <strain evidence="2">HKST-UBA16</strain>
    </source>
</reference>
<reference evidence="2" key="2">
    <citation type="journal article" date="2021" name="Microbiome">
        <title>Successional dynamics and alternative stable states in a saline activated sludge microbial community over 9 years.</title>
        <authorList>
            <person name="Wang Y."/>
            <person name="Ye J."/>
            <person name="Ju F."/>
            <person name="Liu L."/>
            <person name="Boyd J.A."/>
            <person name="Deng Y."/>
            <person name="Parks D.H."/>
            <person name="Jiang X."/>
            <person name="Yin X."/>
            <person name="Woodcroft B.J."/>
            <person name="Tyson G.W."/>
            <person name="Hugenholtz P."/>
            <person name="Polz M.F."/>
            <person name="Zhang T."/>
        </authorList>
    </citation>
    <scope>NUCLEOTIDE SEQUENCE</scope>
    <source>
        <strain evidence="2">HKST-UBA16</strain>
    </source>
</reference>
<dbReference type="AlphaFoldDB" id="A0A955HYL4"/>
<dbReference type="InterPro" id="IPR007214">
    <property type="entry name" value="YbaK/aa-tRNA-synth-assoc-dom"/>
</dbReference>
<gene>
    <name evidence="2" type="ORF">KC622_01465</name>
</gene>
<evidence type="ECO:0000313" key="3">
    <source>
        <dbReference type="Proteomes" id="UP000748332"/>
    </source>
</evidence>
<name>A0A955HYL4_9BACT</name>
<comment type="caution">
    <text evidence="2">The sequence shown here is derived from an EMBL/GenBank/DDBJ whole genome shotgun (WGS) entry which is preliminary data.</text>
</comment>
<dbReference type="GO" id="GO:0002161">
    <property type="term" value="F:aminoacyl-tRNA deacylase activity"/>
    <property type="evidence" value="ECO:0007669"/>
    <property type="project" value="InterPro"/>
</dbReference>
<dbReference type="InterPro" id="IPR036754">
    <property type="entry name" value="YbaK/aa-tRNA-synt-asso_dom_sf"/>
</dbReference>
<dbReference type="Gene3D" id="3.90.960.10">
    <property type="entry name" value="YbaK/aminoacyl-tRNA synthetase-associated domain"/>
    <property type="match status" value="1"/>
</dbReference>
<dbReference type="EMBL" id="JAGQLM010000057">
    <property type="protein sequence ID" value="MCA9374979.1"/>
    <property type="molecule type" value="Genomic_DNA"/>
</dbReference>
<accession>A0A955HYL4</accession>